<dbReference type="AlphaFoldDB" id="A0A511TCL9"/>
<evidence type="ECO:0000256" key="1">
    <source>
        <dbReference type="SAM" id="MobiDB-lite"/>
    </source>
</evidence>
<dbReference type="OrthoDB" id="5518019at2"/>
<gene>
    <name evidence="2" type="ORF">MFU01_63900</name>
    <name evidence="3" type="ORF">SAMN05443572_114201</name>
</gene>
<dbReference type="Proteomes" id="UP000321514">
    <property type="component" value="Unassembled WGS sequence"/>
</dbReference>
<feature type="region of interest" description="Disordered" evidence="1">
    <location>
        <begin position="42"/>
        <end position="76"/>
    </location>
</feature>
<name>A0A511TCL9_MYXFU</name>
<evidence type="ECO:0000313" key="3">
    <source>
        <dbReference type="EMBL" id="SEU39832.1"/>
    </source>
</evidence>
<dbReference type="EMBL" id="FOIB01000014">
    <property type="protein sequence ID" value="SEU39832.1"/>
    <property type="molecule type" value="Genomic_DNA"/>
</dbReference>
<accession>A0A511TCL9</accession>
<protein>
    <recommendedName>
        <fullName evidence="6">TPR repeat-containing protein</fullName>
    </recommendedName>
</protein>
<sequence>MTDPIPPPSSQGTSGRRAAVWSGVGLAVALAAGGALYVRSARAPGPAQDGHGLHDEHGPHDGHAHPELPAPKGPRAVKYTASPEVLRHTDRAARFAASGDAKKARESLGEALMLAPKFAPALLVHVCLALQEGHDSEAAEVLERLKAEAPGSPEVALLEALRERRRAPDAGTWQQAFRDAWVQLGRPDFRQSELLPGATPLPPDPALVDWEKAAWARATSDDTRLRLALATRKLEPEQALFLLNQVPRLEDPDLYVAVRDALRGEALPESEYERARTVFREKLEALVRAHPRSMQLQLLLLLGDTESGSELTAAEIDALEKVAALPAWRETSFHDGYVRSRELLREVGVPDASAAAMAVSKRVLGERGTWILRTRNVGTRGSLSPEGLKRLGRITRDIGASLVRQPTLVERMAGLQLVRGGTQDMGDEAGRALALNQIEALEQTLKTFNQTALERWPVAALTEELLMEITRDEVTWLEGFVAKAPAGTAKARP</sequence>
<dbReference type="EMBL" id="BJXR01000046">
    <property type="protein sequence ID" value="GEN11353.1"/>
    <property type="molecule type" value="Genomic_DNA"/>
</dbReference>
<evidence type="ECO:0008006" key="6">
    <source>
        <dbReference type="Google" id="ProtNLM"/>
    </source>
</evidence>
<evidence type="ECO:0000313" key="5">
    <source>
        <dbReference type="Proteomes" id="UP000321514"/>
    </source>
</evidence>
<keyword evidence="4" id="KW-1185">Reference proteome</keyword>
<reference evidence="3 4" key="1">
    <citation type="submission" date="2016-10" db="EMBL/GenBank/DDBJ databases">
        <authorList>
            <person name="Varghese N."/>
            <person name="Submissions S."/>
        </authorList>
    </citation>
    <scope>NUCLEOTIDE SEQUENCE [LARGE SCALE GENOMIC DNA]</scope>
    <source>
        <strain evidence="3 4">DSM 16525</strain>
    </source>
</reference>
<proteinExistence type="predicted"/>
<feature type="compositionally biased region" description="Basic and acidic residues" evidence="1">
    <location>
        <begin position="51"/>
        <end position="66"/>
    </location>
</feature>
<dbReference type="STRING" id="1334629.MFUL124B02_00120"/>
<dbReference type="PROSITE" id="PS51318">
    <property type="entry name" value="TAT"/>
    <property type="match status" value="1"/>
</dbReference>
<organism evidence="2 5">
    <name type="scientific">Myxococcus fulvus</name>
    <dbReference type="NCBI Taxonomy" id="33"/>
    <lineage>
        <taxon>Bacteria</taxon>
        <taxon>Pseudomonadati</taxon>
        <taxon>Myxococcota</taxon>
        <taxon>Myxococcia</taxon>
        <taxon>Myxococcales</taxon>
        <taxon>Cystobacterineae</taxon>
        <taxon>Myxococcaceae</taxon>
        <taxon>Myxococcus</taxon>
    </lineage>
</organism>
<reference evidence="2 5" key="2">
    <citation type="submission" date="2019-07" db="EMBL/GenBank/DDBJ databases">
        <title>Whole genome shotgun sequence of Myxococcus fulvus NBRC 100333.</title>
        <authorList>
            <person name="Hosoyama A."/>
            <person name="Uohara A."/>
            <person name="Ohji S."/>
            <person name="Ichikawa N."/>
        </authorList>
    </citation>
    <scope>NUCLEOTIDE SEQUENCE [LARGE SCALE GENOMIC DNA]</scope>
    <source>
        <strain evidence="2 5">NBRC 100333</strain>
    </source>
</reference>
<dbReference type="SUPFAM" id="SSF48452">
    <property type="entry name" value="TPR-like"/>
    <property type="match status" value="1"/>
</dbReference>
<evidence type="ECO:0000313" key="4">
    <source>
        <dbReference type="Proteomes" id="UP000183760"/>
    </source>
</evidence>
<dbReference type="InterPro" id="IPR006311">
    <property type="entry name" value="TAT_signal"/>
</dbReference>
<evidence type="ECO:0000313" key="2">
    <source>
        <dbReference type="EMBL" id="GEN11353.1"/>
    </source>
</evidence>
<dbReference type="Pfam" id="PF14559">
    <property type="entry name" value="TPR_19"/>
    <property type="match status" value="1"/>
</dbReference>
<comment type="caution">
    <text evidence="2">The sequence shown here is derived from an EMBL/GenBank/DDBJ whole genome shotgun (WGS) entry which is preliminary data.</text>
</comment>
<dbReference type="RefSeq" id="WP_074958895.1">
    <property type="nucleotide sequence ID" value="NZ_BJXR01000046.1"/>
</dbReference>
<dbReference type="Proteomes" id="UP000183760">
    <property type="component" value="Unassembled WGS sequence"/>
</dbReference>
<dbReference type="Gene3D" id="1.25.40.10">
    <property type="entry name" value="Tetratricopeptide repeat domain"/>
    <property type="match status" value="1"/>
</dbReference>
<dbReference type="InterPro" id="IPR011990">
    <property type="entry name" value="TPR-like_helical_dom_sf"/>
</dbReference>